<organism evidence="3 4">
    <name type="scientific">Fictibacillus solisalsi</name>
    <dbReference type="NCBI Taxonomy" id="459525"/>
    <lineage>
        <taxon>Bacteria</taxon>
        <taxon>Bacillati</taxon>
        <taxon>Bacillota</taxon>
        <taxon>Bacilli</taxon>
        <taxon>Bacillales</taxon>
        <taxon>Fictibacillaceae</taxon>
        <taxon>Fictibacillus</taxon>
    </lineage>
</organism>
<keyword evidence="2" id="KW-0472">Membrane</keyword>
<dbReference type="Pfam" id="PF12841">
    <property type="entry name" value="YvrJ"/>
    <property type="match status" value="1"/>
</dbReference>
<keyword evidence="2" id="KW-1133">Transmembrane helix</keyword>
<accession>A0A1H0BAC3</accession>
<sequence>MNTANDWLGLVNLLGNVGFPVLLAGYLMLQFEKRIQSLEGVVKGLRDELVDREEMEKKIEEYGKKLKEKEEAKKTDVS</sequence>
<evidence type="ECO:0000313" key="3">
    <source>
        <dbReference type="EMBL" id="SDN42303.1"/>
    </source>
</evidence>
<dbReference type="OrthoDB" id="2662123at2"/>
<keyword evidence="4" id="KW-1185">Reference proteome</keyword>
<dbReference type="STRING" id="459525.SAMN04488137_4418"/>
<keyword evidence="2" id="KW-0812">Transmembrane</keyword>
<dbReference type="InterPro" id="IPR024419">
    <property type="entry name" value="YvrJ"/>
</dbReference>
<keyword evidence="1" id="KW-0175">Coiled coil</keyword>
<evidence type="ECO:0000313" key="4">
    <source>
        <dbReference type="Proteomes" id="UP000199544"/>
    </source>
</evidence>
<reference evidence="4" key="1">
    <citation type="submission" date="2016-10" db="EMBL/GenBank/DDBJ databases">
        <authorList>
            <person name="Varghese N."/>
            <person name="Submissions S."/>
        </authorList>
    </citation>
    <scope>NUCLEOTIDE SEQUENCE [LARGE SCALE GENOMIC DNA]</scope>
    <source>
        <strain evidence="4">CGMCC 1.6854</strain>
    </source>
</reference>
<feature type="transmembrane region" description="Helical" evidence="2">
    <location>
        <begin position="6"/>
        <end position="29"/>
    </location>
</feature>
<evidence type="ECO:0000256" key="2">
    <source>
        <dbReference type="SAM" id="Phobius"/>
    </source>
</evidence>
<protein>
    <submittedName>
        <fullName evidence="3">YvrJ protein family protein</fullName>
    </submittedName>
</protein>
<feature type="coiled-coil region" evidence="1">
    <location>
        <begin position="28"/>
        <end position="72"/>
    </location>
</feature>
<dbReference type="Proteomes" id="UP000199544">
    <property type="component" value="Unassembled WGS sequence"/>
</dbReference>
<dbReference type="EMBL" id="FNHW01000004">
    <property type="protein sequence ID" value="SDN42303.1"/>
    <property type="molecule type" value="Genomic_DNA"/>
</dbReference>
<name>A0A1H0BAC3_9BACL</name>
<proteinExistence type="predicted"/>
<evidence type="ECO:0000256" key="1">
    <source>
        <dbReference type="SAM" id="Coils"/>
    </source>
</evidence>
<gene>
    <name evidence="3" type="ORF">SAMN04488137_4418</name>
</gene>
<dbReference type="RefSeq" id="WP_090238217.1">
    <property type="nucleotide sequence ID" value="NZ_FNHW01000004.1"/>
</dbReference>
<dbReference type="AlphaFoldDB" id="A0A1H0BAC3"/>